<dbReference type="EMBL" id="KI966435">
    <property type="protein sequence ID" value="EWC44755.1"/>
    <property type="molecule type" value="Genomic_DNA"/>
</dbReference>
<dbReference type="GO" id="GO:0055088">
    <property type="term" value="P:lipid homeostasis"/>
    <property type="evidence" value="ECO:0007669"/>
    <property type="project" value="InterPro"/>
</dbReference>
<feature type="domain" description="Brl1/Brr6" evidence="3">
    <location>
        <begin position="239"/>
        <end position="372"/>
    </location>
</feature>
<dbReference type="GO" id="GO:0031965">
    <property type="term" value="C:nuclear membrane"/>
    <property type="evidence" value="ECO:0007669"/>
    <property type="project" value="InterPro"/>
</dbReference>
<feature type="compositionally biased region" description="Low complexity" evidence="1">
    <location>
        <begin position="122"/>
        <end position="131"/>
    </location>
</feature>
<dbReference type="Proteomes" id="UP000024837">
    <property type="component" value="Unassembled WGS sequence"/>
</dbReference>
<keyword evidence="2" id="KW-0472">Membrane</keyword>
<feature type="compositionally biased region" description="Basic and acidic residues" evidence="1">
    <location>
        <begin position="161"/>
        <end position="176"/>
    </location>
</feature>
<dbReference type="OrthoDB" id="5961at2759"/>
<feature type="transmembrane region" description="Helical" evidence="2">
    <location>
        <begin position="351"/>
        <end position="371"/>
    </location>
</feature>
<feature type="transmembrane region" description="Helical" evidence="2">
    <location>
        <begin position="242"/>
        <end position="263"/>
    </location>
</feature>
<sequence length="462" mass="50482">MASSRTHASPMDWQWDQTGGPVDPDSPLAPQNIQRQLARQIEGGPPRKRHFGEFAITPVKDRPFGLAAPTSKPVFFTPFQNPIDRSAAFKTPRDVTSPSVHSDNEDTPVASVPGMDSEMIMSPKAASAKAPVKADPEPKPKPQGGLGAGLFSNLGFLPAKKRGEPFKPTKFSDKAAKKVAKRRQRKGSGHGDFWTANSGDSHDEEDSDSPFGPVHKQQMGAMAPAPTWAETHRDVPQILSQYLQLLVNILVAALAAYVVYLFVVTIQRDVEKKVQEYIAEAQLQVEDCQSKWITNRCNPEMRVPAMEAQCLAWRSCAETDPHSLGRSKVSAEMFAEIINGFVEPISYKSMAFCFILVFGCLFVTNFAFGFFRAKVGGHPAPVLAAAAPRFVDFGGAAGVVHPYPAIFATPARSKGGRGRSRSPTKRDRTPFFTAKKASLTQDGEDDSQEETSPTVARKRIGW</sequence>
<evidence type="ECO:0000256" key="1">
    <source>
        <dbReference type="SAM" id="MobiDB-lite"/>
    </source>
</evidence>
<evidence type="ECO:0000256" key="2">
    <source>
        <dbReference type="SAM" id="Phobius"/>
    </source>
</evidence>
<dbReference type="GO" id="GO:0006998">
    <property type="term" value="P:nuclear envelope organization"/>
    <property type="evidence" value="ECO:0007669"/>
    <property type="project" value="InterPro"/>
</dbReference>
<dbReference type="SMART" id="SM01042">
    <property type="entry name" value="Brr6_like_C_C"/>
    <property type="match status" value="1"/>
</dbReference>
<proteinExistence type="predicted"/>
<feature type="region of interest" description="Disordered" evidence="1">
    <location>
        <begin position="87"/>
        <end position="225"/>
    </location>
</feature>
<protein>
    <recommendedName>
        <fullName evidence="3">Brl1/Brr6 domain-containing protein</fullName>
    </recommendedName>
</protein>
<dbReference type="InterPro" id="IPR040202">
    <property type="entry name" value="Brl1/Brr6"/>
</dbReference>
<dbReference type="InterPro" id="IPR018767">
    <property type="entry name" value="Brl1/Brr6_dom"/>
</dbReference>
<dbReference type="AlphaFoldDB" id="W7I722"/>
<keyword evidence="2" id="KW-1133">Transmembrane helix</keyword>
<feature type="region of interest" description="Disordered" evidence="1">
    <location>
        <begin position="1"/>
        <end position="30"/>
    </location>
</feature>
<feature type="compositionally biased region" description="Basic residues" evidence="1">
    <location>
        <begin position="177"/>
        <end position="188"/>
    </location>
</feature>
<gene>
    <name evidence="4" type="ORF">DRE_06533</name>
</gene>
<dbReference type="Pfam" id="PF10104">
    <property type="entry name" value="Brr6_like_C_C"/>
    <property type="match status" value="1"/>
</dbReference>
<feature type="compositionally biased region" description="Basic residues" evidence="1">
    <location>
        <begin position="414"/>
        <end position="423"/>
    </location>
</feature>
<evidence type="ECO:0000313" key="5">
    <source>
        <dbReference type="Proteomes" id="UP000024837"/>
    </source>
</evidence>
<evidence type="ECO:0000313" key="4">
    <source>
        <dbReference type="EMBL" id="EWC44755.1"/>
    </source>
</evidence>
<keyword evidence="2" id="KW-0812">Transmembrane</keyword>
<organism evidence="4 5">
    <name type="scientific">Drechslerella stenobrocha 248</name>
    <dbReference type="NCBI Taxonomy" id="1043628"/>
    <lineage>
        <taxon>Eukaryota</taxon>
        <taxon>Fungi</taxon>
        <taxon>Dikarya</taxon>
        <taxon>Ascomycota</taxon>
        <taxon>Pezizomycotina</taxon>
        <taxon>Orbiliomycetes</taxon>
        <taxon>Orbiliales</taxon>
        <taxon>Orbiliaceae</taxon>
        <taxon>Drechslerella</taxon>
    </lineage>
</organism>
<evidence type="ECO:0000259" key="3">
    <source>
        <dbReference type="SMART" id="SM01042"/>
    </source>
</evidence>
<dbReference type="PANTHER" id="PTHR28136">
    <property type="entry name" value="NUCLEUS EXPORT PROTEIN BRR6"/>
    <property type="match status" value="1"/>
</dbReference>
<reference evidence="4 5" key="1">
    <citation type="submission" date="2013-05" db="EMBL/GenBank/DDBJ databases">
        <title>Drechslerella stenobrocha genome reveals carnivorous origination and mechanical trapping mechanism of predatory fungi.</title>
        <authorList>
            <person name="Liu X."/>
            <person name="Zhang W."/>
            <person name="Liu K."/>
        </authorList>
    </citation>
    <scope>NUCLEOTIDE SEQUENCE [LARGE SCALE GENOMIC DNA]</scope>
    <source>
        <strain evidence="4 5">248</strain>
    </source>
</reference>
<feature type="region of interest" description="Disordered" evidence="1">
    <location>
        <begin position="410"/>
        <end position="462"/>
    </location>
</feature>
<accession>W7I722</accession>
<dbReference type="HOGENOM" id="CLU_040960_0_0_1"/>
<name>W7I722_9PEZI</name>
<keyword evidence="5" id="KW-1185">Reference proteome</keyword>
<dbReference type="PANTHER" id="PTHR28136:SF1">
    <property type="entry name" value="NUCLEUS EXPORT PROTEIN BRL1"/>
    <property type="match status" value="1"/>
</dbReference>